<evidence type="ECO:0000313" key="11">
    <source>
        <dbReference type="EMBL" id="MXN43787.1"/>
    </source>
</evidence>
<keyword evidence="4 9" id="KW-0812">Transmembrane</keyword>
<dbReference type="CDD" id="cd06261">
    <property type="entry name" value="TM_PBP2"/>
    <property type="match status" value="1"/>
</dbReference>
<dbReference type="Gene3D" id="1.10.3720.10">
    <property type="entry name" value="MetI-like"/>
    <property type="match status" value="1"/>
</dbReference>
<dbReference type="OrthoDB" id="9812701at2"/>
<comment type="similarity">
    <text evidence="9">Belongs to the binding-protein-dependent transport system permease family.</text>
</comment>
<dbReference type="PROSITE" id="PS50928">
    <property type="entry name" value="ABC_TM1"/>
    <property type="match status" value="1"/>
</dbReference>
<feature type="transmembrane region" description="Helical" evidence="9">
    <location>
        <begin position="148"/>
        <end position="164"/>
    </location>
</feature>
<evidence type="ECO:0000259" key="10">
    <source>
        <dbReference type="PROSITE" id="PS50928"/>
    </source>
</evidence>
<evidence type="ECO:0000256" key="5">
    <source>
        <dbReference type="ARBA" id="ARBA00022856"/>
    </source>
</evidence>
<dbReference type="Pfam" id="PF00528">
    <property type="entry name" value="BPD_transp_1"/>
    <property type="match status" value="1"/>
</dbReference>
<name>A0A6N8S5X7_9HYPH</name>
<sequence length="284" mass="30398">MHDLAAFFAGPGAPWLARFGRIGRLERASIVGLLLITLIAIGAPWLTPYDPNLRVGDGYQPPSGAFWFGTDEIGRDLFSRIVIGVRYTWLPALALVLFSLVLGSAIGLVSGTAGRKTDMLIQRLTDLVLILPATLIALAVIASLGPGLANTMIAIAIVWWPWYARLSRDEVRRLVARPHVEAARIAGARGSRLMLRYLLPGVVPSLIVAATLDMANVVLTVSLLSFLGLGQAAPAPELGSMTARSLDSLTVFWWLPILPGAAIFLLCFCANLAGDGLRAALRGR</sequence>
<dbReference type="PANTHER" id="PTHR43386:SF1">
    <property type="entry name" value="D,D-DIPEPTIDE TRANSPORT SYSTEM PERMEASE PROTEIN DDPC-RELATED"/>
    <property type="match status" value="1"/>
</dbReference>
<organism evidence="11 12">
    <name type="scientific">Shinella kummerowiae</name>
    <dbReference type="NCBI Taxonomy" id="417745"/>
    <lineage>
        <taxon>Bacteria</taxon>
        <taxon>Pseudomonadati</taxon>
        <taxon>Pseudomonadota</taxon>
        <taxon>Alphaproteobacteria</taxon>
        <taxon>Hyphomicrobiales</taxon>
        <taxon>Rhizobiaceae</taxon>
        <taxon>Shinella</taxon>
    </lineage>
</organism>
<feature type="transmembrane region" description="Helical" evidence="9">
    <location>
        <begin position="124"/>
        <end position="142"/>
    </location>
</feature>
<dbReference type="EMBL" id="WUMK01000001">
    <property type="protein sequence ID" value="MXN43787.1"/>
    <property type="molecule type" value="Genomic_DNA"/>
</dbReference>
<evidence type="ECO:0000256" key="3">
    <source>
        <dbReference type="ARBA" id="ARBA00022475"/>
    </source>
</evidence>
<evidence type="ECO:0000256" key="8">
    <source>
        <dbReference type="ARBA" id="ARBA00023136"/>
    </source>
</evidence>
<gene>
    <name evidence="11" type="ORF">GR138_01215</name>
</gene>
<feature type="transmembrane region" description="Helical" evidence="9">
    <location>
        <begin position="89"/>
        <end position="112"/>
    </location>
</feature>
<dbReference type="GO" id="GO:0015031">
    <property type="term" value="P:protein transport"/>
    <property type="evidence" value="ECO:0007669"/>
    <property type="project" value="UniProtKB-KW"/>
</dbReference>
<feature type="transmembrane region" description="Helical" evidence="9">
    <location>
        <begin position="28"/>
        <end position="46"/>
    </location>
</feature>
<dbReference type="GO" id="GO:0015833">
    <property type="term" value="P:peptide transport"/>
    <property type="evidence" value="ECO:0007669"/>
    <property type="project" value="UniProtKB-KW"/>
</dbReference>
<evidence type="ECO:0000256" key="9">
    <source>
        <dbReference type="RuleBase" id="RU363032"/>
    </source>
</evidence>
<dbReference type="Pfam" id="PF12911">
    <property type="entry name" value="OppC_N"/>
    <property type="match status" value="1"/>
</dbReference>
<comment type="subcellular location">
    <subcellularLocation>
        <location evidence="1 9">Cell membrane</location>
        <topology evidence="1 9">Multi-pass membrane protein</topology>
    </subcellularLocation>
</comment>
<proteinExistence type="inferred from homology"/>
<dbReference type="InterPro" id="IPR050366">
    <property type="entry name" value="BP-dependent_transpt_permease"/>
</dbReference>
<keyword evidence="5" id="KW-0571">Peptide transport</keyword>
<keyword evidence="3" id="KW-1003">Cell membrane</keyword>
<keyword evidence="6" id="KW-0653">Protein transport</keyword>
<keyword evidence="7 9" id="KW-1133">Transmembrane helix</keyword>
<keyword evidence="8 9" id="KW-0472">Membrane</keyword>
<keyword evidence="12" id="KW-1185">Reference proteome</keyword>
<reference evidence="11 12" key="1">
    <citation type="submission" date="2019-12" db="EMBL/GenBank/DDBJ databases">
        <title>Shinella kummerowiae sp. nov., a symbiotic bacterium isolated from root nodules of the herbal legume Kummerowia stipulacea.</title>
        <authorList>
            <person name="Gao J."/>
        </authorList>
    </citation>
    <scope>NUCLEOTIDE SEQUENCE [LARGE SCALE GENOMIC DNA]</scope>
    <source>
        <strain evidence="11 12">CCBAU 25048</strain>
    </source>
</reference>
<evidence type="ECO:0000256" key="7">
    <source>
        <dbReference type="ARBA" id="ARBA00022989"/>
    </source>
</evidence>
<evidence type="ECO:0000256" key="1">
    <source>
        <dbReference type="ARBA" id="ARBA00004651"/>
    </source>
</evidence>
<dbReference type="SUPFAM" id="SSF161098">
    <property type="entry name" value="MetI-like"/>
    <property type="match status" value="1"/>
</dbReference>
<feature type="transmembrane region" description="Helical" evidence="9">
    <location>
        <begin position="251"/>
        <end position="274"/>
    </location>
</feature>
<comment type="caution">
    <text evidence="11">The sequence shown here is derived from an EMBL/GenBank/DDBJ whole genome shotgun (WGS) entry which is preliminary data.</text>
</comment>
<accession>A0A6N8S5X7</accession>
<dbReference type="GO" id="GO:0055085">
    <property type="term" value="P:transmembrane transport"/>
    <property type="evidence" value="ECO:0007669"/>
    <property type="project" value="InterPro"/>
</dbReference>
<feature type="domain" description="ABC transmembrane type-1" evidence="10">
    <location>
        <begin position="85"/>
        <end position="274"/>
    </location>
</feature>
<dbReference type="InterPro" id="IPR000515">
    <property type="entry name" value="MetI-like"/>
</dbReference>
<protein>
    <submittedName>
        <fullName evidence="11">ABC transporter permease subunit</fullName>
    </submittedName>
</protein>
<dbReference type="InterPro" id="IPR035906">
    <property type="entry name" value="MetI-like_sf"/>
</dbReference>
<dbReference type="AlphaFoldDB" id="A0A6N8S5X7"/>
<evidence type="ECO:0000256" key="6">
    <source>
        <dbReference type="ARBA" id="ARBA00022927"/>
    </source>
</evidence>
<dbReference type="InterPro" id="IPR025966">
    <property type="entry name" value="OppC_N"/>
</dbReference>
<feature type="transmembrane region" description="Helical" evidence="9">
    <location>
        <begin position="198"/>
        <end position="231"/>
    </location>
</feature>
<evidence type="ECO:0000256" key="4">
    <source>
        <dbReference type="ARBA" id="ARBA00022692"/>
    </source>
</evidence>
<evidence type="ECO:0000313" key="12">
    <source>
        <dbReference type="Proteomes" id="UP000435802"/>
    </source>
</evidence>
<dbReference type="PANTHER" id="PTHR43386">
    <property type="entry name" value="OLIGOPEPTIDE TRANSPORT SYSTEM PERMEASE PROTEIN APPC"/>
    <property type="match status" value="1"/>
</dbReference>
<keyword evidence="2 9" id="KW-0813">Transport</keyword>
<evidence type="ECO:0000256" key="2">
    <source>
        <dbReference type="ARBA" id="ARBA00022448"/>
    </source>
</evidence>
<dbReference type="GO" id="GO:0005886">
    <property type="term" value="C:plasma membrane"/>
    <property type="evidence" value="ECO:0007669"/>
    <property type="project" value="UniProtKB-SubCell"/>
</dbReference>
<dbReference type="Proteomes" id="UP000435802">
    <property type="component" value="Unassembled WGS sequence"/>
</dbReference>